<dbReference type="InterPro" id="IPR011051">
    <property type="entry name" value="RmlC_Cupin_sf"/>
</dbReference>
<reference evidence="1" key="1">
    <citation type="submission" date="2016-04" db="EMBL/GenBank/DDBJ databases">
        <authorList>
            <person name="Evans L.H."/>
            <person name="Alamgir A."/>
            <person name="Owens N."/>
            <person name="Weber N.D."/>
            <person name="Virtaneva K."/>
            <person name="Barbian K."/>
            <person name="Babar A."/>
            <person name="Rosenke K."/>
        </authorList>
    </citation>
    <scope>NUCLEOTIDE SEQUENCE</scope>
    <source>
        <strain evidence="1">Nono1</strain>
    </source>
</reference>
<dbReference type="EMBL" id="LT559118">
    <property type="protein sequence ID" value="SBO95349.1"/>
    <property type="molecule type" value="Genomic_DNA"/>
</dbReference>
<name>A0A1M4E8X4_9ACTN</name>
<evidence type="ECO:0000313" key="1">
    <source>
        <dbReference type="EMBL" id="SBO95349.1"/>
    </source>
</evidence>
<protein>
    <submittedName>
        <fullName evidence="1">Uncharacterized protein</fullName>
    </submittedName>
</protein>
<dbReference type="AlphaFoldDB" id="A0A1M4E8X4"/>
<sequence>MLIDLLHDAELPGHDFLAPGSNLPVRLARLGGSATLVRFPPGWVRPERGHYLAGEEFVVLWGELHVSGITYLAGQHGWLPAGALRHSGAAPHGALAFTSFSGQATWVRGDRDVPDGPVQRTPLESVVIPRGGLPLTPHSALLDTPIPLDCSAEVITVPTWTWERSALIPEGRVLVRWTP</sequence>
<proteinExistence type="predicted"/>
<dbReference type="InterPro" id="IPR014710">
    <property type="entry name" value="RmlC-like_jellyroll"/>
</dbReference>
<dbReference type="RefSeq" id="WP_225274736.1">
    <property type="nucleotide sequence ID" value="NZ_CP084058.1"/>
</dbReference>
<dbReference type="SUPFAM" id="SSF51182">
    <property type="entry name" value="RmlC-like cupins"/>
    <property type="match status" value="1"/>
</dbReference>
<dbReference type="Gene3D" id="2.60.120.10">
    <property type="entry name" value="Jelly Rolls"/>
    <property type="match status" value="1"/>
</dbReference>
<gene>
    <name evidence="1" type="ORF">BN4615_P4865</name>
</gene>
<organism evidence="1">
    <name type="scientific">Nonomuraea gerenzanensis</name>
    <dbReference type="NCBI Taxonomy" id="93944"/>
    <lineage>
        <taxon>Bacteria</taxon>
        <taxon>Bacillati</taxon>
        <taxon>Actinomycetota</taxon>
        <taxon>Actinomycetes</taxon>
        <taxon>Streptosporangiales</taxon>
        <taxon>Streptosporangiaceae</taxon>
        <taxon>Nonomuraea</taxon>
    </lineage>
</organism>
<accession>A0A1M4E8X4</accession>